<dbReference type="InterPro" id="IPR003838">
    <property type="entry name" value="ABC3_permease_C"/>
</dbReference>
<organism evidence="8 9">
    <name type="scientific">Thalassovita taeanensis</name>
    <dbReference type="NCBI Taxonomy" id="657014"/>
    <lineage>
        <taxon>Bacteria</taxon>
        <taxon>Pseudomonadati</taxon>
        <taxon>Pseudomonadota</taxon>
        <taxon>Alphaproteobacteria</taxon>
        <taxon>Rhodobacterales</taxon>
        <taxon>Roseobacteraceae</taxon>
        <taxon>Thalassovita</taxon>
    </lineage>
</organism>
<dbReference type="Pfam" id="PF02687">
    <property type="entry name" value="FtsX"/>
    <property type="match status" value="1"/>
</dbReference>
<evidence type="ECO:0000256" key="6">
    <source>
        <dbReference type="SAM" id="Phobius"/>
    </source>
</evidence>
<feature type="domain" description="ABC3 transporter permease C-terminal" evidence="7">
    <location>
        <begin position="183"/>
        <end position="299"/>
    </location>
</feature>
<evidence type="ECO:0000256" key="4">
    <source>
        <dbReference type="ARBA" id="ARBA00022989"/>
    </source>
</evidence>
<keyword evidence="3 6" id="KW-0812">Transmembrane</keyword>
<accession>A0A1H9DBS9</accession>
<protein>
    <submittedName>
        <fullName evidence="8">Cell division transport system permease protein</fullName>
    </submittedName>
</protein>
<dbReference type="AlphaFoldDB" id="A0A1H9DBS9"/>
<name>A0A1H9DBS9_9RHOB</name>
<dbReference type="InterPro" id="IPR004513">
    <property type="entry name" value="FtsX"/>
</dbReference>
<feature type="transmembrane region" description="Helical" evidence="6">
    <location>
        <begin position="271"/>
        <end position="289"/>
    </location>
</feature>
<reference evidence="8 9" key="1">
    <citation type="submission" date="2016-10" db="EMBL/GenBank/DDBJ databases">
        <authorList>
            <person name="de Groot N.N."/>
        </authorList>
    </citation>
    <scope>NUCLEOTIDE SEQUENCE [LARGE SCALE GENOMIC DNA]</scope>
    <source>
        <strain evidence="8 9">DSM 22007</strain>
    </source>
</reference>
<evidence type="ECO:0000313" key="9">
    <source>
        <dbReference type="Proteomes" id="UP000198634"/>
    </source>
</evidence>
<dbReference type="GO" id="GO:0032153">
    <property type="term" value="C:cell division site"/>
    <property type="evidence" value="ECO:0007669"/>
    <property type="project" value="TreeGrafter"/>
</dbReference>
<comment type="subcellular location">
    <subcellularLocation>
        <location evidence="1">Cell membrane</location>
        <topology evidence="1">Multi-pass membrane protein</topology>
    </subcellularLocation>
</comment>
<feature type="transmembrane region" description="Helical" evidence="6">
    <location>
        <begin position="199"/>
        <end position="217"/>
    </location>
</feature>
<dbReference type="GO" id="GO:0005886">
    <property type="term" value="C:plasma membrane"/>
    <property type="evidence" value="ECO:0007669"/>
    <property type="project" value="UniProtKB-SubCell"/>
</dbReference>
<keyword evidence="2" id="KW-1003">Cell membrane</keyword>
<evidence type="ECO:0000256" key="2">
    <source>
        <dbReference type="ARBA" id="ARBA00022475"/>
    </source>
</evidence>
<dbReference type="PANTHER" id="PTHR47755">
    <property type="entry name" value="CELL DIVISION PROTEIN FTSX"/>
    <property type="match status" value="1"/>
</dbReference>
<evidence type="ECO:0000256" key="1">
    <source>
        <dbReference type="ARBA" id="ARBA00004651"/>
    </source>
</evidence>
<gene>
    <name evidence="8" type="ORF">SAMN04488092_10490</name>
</gene>
<keyword evidence="5 6" id="KW-0472">Membrane</keyword>
<feature type="transmembrane region" description="Helical" evidence="6">
    <location>
        <begin position="34"/>
        <end position="57"/>
    </location>
</feature>
<dbReference type="GO" id="GO:0051301">
    <property type="term" value="P:cell division"/>
    <property type="evidence" value="ECO:0007669"/>
    <property type="project" value="UniProtKB-KW"/>
</dbReference>
<proteinExistence type="predicted"/>
<keyword evidence="8" id="KW-0131">Cell cycle</keyword>
<feature type="transmembrane region" description="Helical" evidence="6">
    <location>
        <begin position="174"/>
        <end position="193"/>
    </location>
</feature>
<keyword evidence="9" id="KW-1185">Reference proteome</keyword>
<dbReference type="EMBL" id="FOEP01000004">
    <property type="protein sequence ID" value="SEQ10809.1"/>
    <property type="molecule type" value="Genomic_DNA"/>
</dbReference>
<dbReference type="OrthoDB" id="9814843at2"/>
<feature type="transmembrane region" description="Helical" evidence="6">
    <location>
        <begin position="229"/>
        <end position="251"/>
    </location>
</feature>
<dbReference type="Proteomes" id="UP000198634">
    <property type="component" value="Unassembled WGS sequence"/>
</dbReference>
<keyword evidence="8" id="KW-0132">Cell division</keyword>
<dbReference type="STRING" id="657014.SAMN04488092_10490"/>
<evidence type="ECO:0000256" key="5">
    <source>
        <dbReference type="ARBA" id="ARBA00023136"/>
    </source>
</evidence>
<evidence type="ECO:0000259" key="7">
    <source>
        <dbReference type="Pfam" id="PF02687"/>
    </source>
</evidence>
<sequence length="301" mass="31844">MTISVSQIVEFIVGDAQADRAVPPSGYTANLTTFSAAAMAFLAVFALALSLAAGRLADRWSDELARSSTLRISAPADQKETQTATALRVLETTPGVASARALTDAEQRALLEPWFGPDLPVDTLPIPQLIEIIEESVGYDAAGLRLRLTAEVPGAVLDDHTRWRRPLVKAASRLRVLGWLSLGLIGTAMAAMITLAAQAALSANAQVIAVLRQVGARDSYIARAFVRRFTLRGLTGAAVGTVAAMVAILLLPSAQGEGGFLTGLGFQGLHWFWPLLIPLLAAVVAFVATRTAAGRKLRELP</sequence>
<dbReference type="PANTHER" id="PTHR47755:SF1">
    <property type="entry name" value="CELL DIVISION PROTEIN FTSX"/>
    <property type="match status" value="1"/>
</dbReference>
<evidence type="ECO:0000256" key="3">
    <source>
        <dbReference type="ARBA" id="ARBA00022692"/>
    </source>
</evidence>
<keyword evidence="4 6" id="KW-1133">Transmembrane helix</keyword>
<evidence type="ECO:0000313" key="8">
    <source>
        <dbReference type="EMBL" id="SEQ10809.1"/>
    </source>
</evidence>